<evidence type="ECO:0000313" key="2">
    <source>
        <dbReference type="EMBL" id="KAA9130771.1"/>
    </source>
</evidence>
<dbReference type="AlphaFoldDB" id="A0A5N0T7L6"/>
<dbReference type="NCBIfam" id="TIGR02532">
    <property type="entry name" value="IV_pilin_GFxxxE"/>
    <property type="match status" value="1"/>
</dbReference>
<keyword evidence="1" id="KW-0472">Membrane</keyword>
<comment type="caution">
    <text evidence="2">The sequence shown here is derived from an EMBL/GenBank/DDBJ whole genome shotgun (WGS) entry which is preliminary data.</text>
</comment>
<name>A0A5N0T7L6_9GAMM</name>
<dbReference type="Pfam" id="PF07963">
    <property type="entry name" value="N_methyl"/>
    <property type="match status" value="1"/>
</dbReference>
<dbReference type="Proteomes" id="UP000325372">
    <property type="component" value="Unassembled WGS sequence"/>
</dbReference>
<gene>
    <name evidence="2" type="ORF">F3N42_10375</name>
</gene>
<dbReference type="PROSITE" id="PS00409">
    <property type="entry name" value="PROKAR_NTER_METHYL"/>
    <property type="match status" value="1"/>
</dbReference>
<dbReference type="EMBL" id="VYXP01000006">
    <property type="protein sequence ID" value="KAA9130771.1"/>
    <property type="molecule type" value="Genomic_DNA"/>
</dbReference>
<dbReference type="InterPro" id="IPR045584">
    <property type="entry name" value="Pilin-like"/>
</dbReference>
<evidence type="ECO:0000256" key="1">
    <source>
        <dbReference type="SAM" id="Phobius"/>
    </source>
</evidence>
<reference evidence="2 3" key="1">
    <citation type="submission" date="2019-09" db="EMBL/GenBank/DDBJ databases">
        <title>Wenzhouxiangella sp. Genome sequencing and assembly.</title>
        <authorList>
            <person name="Zhang R."/>
        </authorList>
    </citation>
    <scope>NUCLEOTIDE SEQUENCE [LARGE SCALE GENOMIC DNA]</scope>
    <source>
        <strain evidence="2 3">W260</strain>
    </source>
</reference>
<keyword evidence="3" id="KW-1185">Reference proteome</keyword>
<evidence type="ECO:0000313" key="3">
    <source>
        <dbReference type="Proteomes" id="UP000325372"/>
    </source>
</evidence>
<proteinExistence type="predicted"/>
<accession>A0A5N0T7L6</accession>
<feature type="transmembrane region" description="Helical" evidence="1">
    <location>
        <begin position="12"/>
        <end position="35"/>
    </location>
</feature>
<dbReference type="SUPFAM" id="SSF54523">
    <property type="entry name" value="Pili subunits"/>
    <property type="match status" value="1"/>
</dbReference>
<protein>
    <submittedName>
        <fullName evidence="2">Prepilin-type N-terminal cleavage/methylation domain-containing protein</fullName>
    </submittedName>
</protein>
<keyword evidence="1" id="KW-0812">Transmembrane</keyword>
<organism evidence="2 3">
    <name type="scientific">Marinihelvus fidelis</name>
    <dbReference type="NCBI Taxonomy" id="2613842"/>
    <lineage>
        <taxon>Bacteria</taxon>
        <taxon>Pseudomonadati</taxon>
        <taxon>Pseudomonadota</taxon>
        <taxon>Gammaproteobacteria</taxon>
        <taxon>Chromatiales</taxon>
        <taxon>Wenzhouxiangellaceae</taxon>
        <taxon>Marinihelvus</taxon>
    </lineage>
</organism>
<dbReference type="InterPro" id="IPR012902">
    <property type="entry name" value="N_methyl_site"/>
</dbReference>
<keyword evidence="1" id="KW-1133">Transmembrane helix</keyword>
<dbReference type="RefSeq" id="WP_150864409.1">
    <property type="nucleotide sequence ID" value="NZ_VYXP01000006.1"/>
</dbReference>
<sequence>MTRRALILHHRASGFTLVELLLAITMMSLLLALAYGGMRAATRATESGQAQLEESSRLRITHQFIRRQFSLMLPLPYMVEADGPDEELRQVMTGTPESIQFVGPMPGYLGTGGPQVQYIELEPGENGMALTFRHAVLENFEPDNLFLRDPVVLLDGLESVHFEYLEPAEAVGVRANLRDNESAADLAEGEVAGQWVADWQMIDTLPLLVRMDVVYADGAKVSWPTLYASPRLDPLAVGGAESRQDYQDIIRDMIRRRGGDQD</sequence>